<reference evidence="1" key="1">
    <citation type="journal article" date="2014" name="Front. Microbiol.">
        <title>High frequency of phylogenetically diverse reductive dehalogenase-homologous genes in deep subseafloor sedimentary metagenomes.</title>
        <authorList>
            <person name="Kawai M."/>
            <person name="Futagami T."/>
            <person name="Toyoda A."/>
            <person name="Takaki Y."/>
            <person name="Nishi S."/>
            <person name="Hori S."/>
            <person name="Arai W."/>
            <person name="Tsubouchi T."/>
            <person name="Morono Y."/>
            <person name="Uchiyama I."/>
            <person name="Ito T."/>
            <person name="Fujiyama A."/>
            <person name="Inagaki F."/>
            <person name="Takami H."/>
        </authorList>
    </citation>
    <scope>NUCLEOTIDE SEQUENCE</scope>
    <source>
        <strain evidence="1">Expedition CK06-06</strain>
    </source>
</reference>
<dbReference type="EMBL" id="BART01006333">
    <property type="protein sequence ID" value="GAG61667.1"/>
    <property type="molecule type" value="Genomic_DNA"/>
</dbReference>
<comment type="caution">
    <text evidence="1">The sequence shown here is derived from an EMBL/GenBank/DDBJ whole genome shotgun (WGS) entry which is preliminary data.</text>
</comment>
<proteinExistence type="predicted"/>
<organism evidence="1">
    <name type="scientific">marine sediment metagenome</name>
    <dbReference type="NCBI Taxonomy" id="412755"/>
    <lineage>
        <taxon>unclassified sequences</taxon>
        <taxon>metagenomes</taxon>
        <taxon>ecological metagenomes</taxon>
    </lineage>
</organism>
<sequence length="170" mass="18206">MTNPRELNKSKVNSPPRGLQYFLGNVNQGLNPHELNHEVQPIADLVPFWGVDKTVSSVVGGNIVKTIGQGIEMLVPEGEVWYMVAASAQCFASATFALAISLRIVAPGGGLLTTIATGIAFPAPSVWELHAGTLFTQPFILPTGYGFKLQVDMSDNAAASDVEINATYYR</sequence>
<name>X0ZUL8_9ZZZZ</name>
<evidence type="ECO:0000313" key="1">
    <source>
        <dbReference type="EMBL" id="GAG61667.1"/>
    </source>
</evidence>
<feature type="non-terminal residue" evidence="1">
    <location>
        <position position="170"/>
    </location>
</feature>
<gene>
    <name evidence="1" type="ORF">S01H4_14446</name>
</gene>
<accession>X0ZUL8</accession>
<dbReference type="AlphaFoldDB" id="X0ZUL8"/>
<protein>
    <submittedName>
        <fullName evidence="1">Uncharacterized protein</fullName>
    </submittedName>
</protein>